<proteinExistence type="predicted"/>
<name>A0A9Q3CH05_9BASI</name>
<sequence length="164" mass="18292">MGFKCQRKFSFSSLTHCSSHNHTEFFPLRIEQNQPNPLQQDSPIPSLPHKQTLRQLTPGPRGTQLLEDLFRETPKPNEPPIPGLTPSSKPHEDVPTCEPEPEVALTQFMEEPFEYACWIAPPLSPSPRVPPPSTPTPVPSPEIPPIAPKNPTITSPHSHNEAHQ</sequence>
<dbReference type="EMBL" id="AVOT02007342">
    <property type="protein sequence ID" value="MBW0483693.1"/>
    <property type="molecule type" value="Genomic_DNA"/>
</dbReference>
<evidence type="ECO:0000313" key="2">
    <source>
        <dbReference type="EMBL" id="MBW0483693.1"/>
    </source>
</evidence>
<accession>A0A9Q3CH05</accession>
<reference evidence="2" key="1">
    <citation type="submission" date="2021-03" db="EMBL/GenBank/DDBJ databases">
        <title>Draft genome sequence of rust myrtle Austropuccinia psidii MF-1, a brazilian biotype.</title>
        <authorList>
            <person name="Quecine M.C."/>
            <person name="Pachon D.M.R."/>
            <person name="Bonatelli M.L."/>
            <person name="Correr F.H."/>
            <person name="Franceschini L.M."/>
            <person name="Leite T.F."/>
            <person name="Margarido G.R.A."/>
            <person name="Almeida C.A."/>
            <person name="Ferrarezi J.A."/>
            <person name="Labate C.A."/>
        </authorList>
    </citation>
    <scope>NUCLEOTIDE SEQUENCE</scope>
    <source>
        <strain evidence="2">MF-1</strain>
    </source>
</reference>
<feature type="compositionally biased region" description="Polar residues" evidence="1">
    <location>
        <begin position="31"/>
        <end position="43"/>
    </location>
</feature>
<protein>
    <submittedName>
        <fullName evidence="2">Uncharacterized protein</fullName>
    </submittedName>
</protein>
<comment type="caution">
    <text evidence="2">The sequence shown here is derived from an EMBL/GenBank/DDBJ whole genome shotgun (WGS) entry which is preliminary data.</text>
</comment>
<evidence type="ECO:0000256" key="1">
    <source>
        <dbReference type="SAM" id="MobiDB-lite"/>
    </source>
</evidence>
<evidence type="ECO:0000313" key="3">
    <source>
        <dbReference type="Proteomes" id="UP000765509"/>
    </source>
</evidence>
<gene>
    <name evidence="2" type="ORF">O181_023408</name>
</gene>
<dbReference type="Proteomes" id="UP000765509">
    <property type="component" value="Unassembled WGS sequence"/>
</dbReference>
<organism evidence="2 3">
    <name type="scientific">Austropuccinia psidii MF-1</name>
    <dbReference type="NCBI Taxonomy" id="1389203"/>
    <lineage>
        <taxon>Eukaryota</taxon>
        <taxon>Fungi</taxon>
        <taxon>Dikarya</taxon>
        <taxon>Basidiomycota</taxon>
        <taxon>Pucciniomycotina</taxon>
        <taxon>Pucciniomycetes</taxon>
        <taxon>Pucciniales</taxon>
        <taxon>Sphaerophragmiaceae</taxon>
        <taxon>Austropuccinia</taxon>
    </lineage>
</organism>
<feature type="compositionally biased region" description="Pro residues" evidence="1">
    <location>
        <begin position="122"/>
        <end position="148"/>
    </location>
</feature>
<dbReference type="AlphaFoldDB" id="A0A9Q3CH05"/>
<feature type="region of interest" description="Disordered" evidence="1">
    <location>
        <begin position="30"/>
        <end position="99"/>
    </location>
</feature>
<feature type="region of interest" description="Disordered" evidence="1">
    <location>
        <begin position="121"/>
        <end position="164"/>
    </location>
</feature>
<keyword evidence="3" id="KW-1185">Reference proteome</keyword>